<dbReference type="EMBL" id="VZBQ01000011">
    <property type="protein sequence ID" value="MQN88577.1"/>
    <property type="molecule type" value="Genomic_DNA"/>
</dbReference>
<reference evidence="2" key="1">
    <citation type="submission" date="2019-09" db="EMBL/GenBank/DDBJ databases">
        <title>Distinct polysaccharide growth profiles of human intestinal Prevotella copri isolates.</title>
        <authorList>
            <person name="Fehlner-Peach H."/>
            <person name="Magnabosco C."/>
            <person name="Raghavan V."/>
            <person name="Scher J.U."/>
            <person name="Tett A."/>
            <person name="Cox L.M."/>
            <person name="Gottsegen C."/>
            <person name="Watters A."/>
            <person name="Wiltshire- Gordon J.D."/>
            <person name="Segata N."/>
            <person name="Bonneau R."/>
            <person name="Littman D.R."/>
        </authorList>
    </citation>
    <scope>NUCLEOTIDE SEQUENCE [LARGE SCALE GENOMIC DNA]</scope>
    <source>
        <strain evidence="2">iP54</strain>
    </source>
</reference>
<dbReference type="Proteomes" id="UP000420635">
    <property type="component" value="Unassembled WGS sequence"/>
</dbReference>
<comment type="caution">
    <text evidence="1">The sequence shown here is derived from an EMBL/GenBank/DDBJ whole genome shotgun (WGS) entry which is preliminary data.</text>
</comment>
<dbReference type="AlphaFoldDB" id="A0A646HLB6"/>
<accession>A0A646HLB6</accession>
<protein>
    <submittedName>
        <fullName evidence="1">Uncharacterized protein</fullName>
    </submittedName>
</protein>
<evidence type="ECO:0000313" key="2">
    <source>
        <dbReference type="Proteomes" id="UP000420635"/>
    </source>
</evidence>
<name>A0A646HLB6_9BACT</name>
<sequence>MKDIEKIIADLQAWVEEDKENRTIALVAVQKTEDKEDGYSSEQHTVTHGVMGYLVDAFQNVLNDKDPENGLHKVLKHAIRREAMTGLIKIVDRLLKKSDKKSENSSEEGKEADHE</sequence>
<gene>
    <name evidence="1" type="ORF">F7D59_01500</name>
</gene>
<evidence type="ECO:0000313" key="1">
    <source>
        <dbReference type="EMBL" id="MQN88577.1"/>
    </source>
</evidence>
<dbReference type="RefSeq" id="WP_153114088.1">
    <property type="nucleotide sequence ID" value="NZ_VZAS01000183.1"/>
</dbReference>
<organism evidence="1 2">
    <name type="scientific">Segatella copri</name>
    <dbReference type="NCBI Taxonomy" id="165179"/>
    <lineage>
        <taxon>Bacteria</taxon>
        <taxon>Pseudomonadati</taxon>
        <taxon>Bacteroidota</taxon>
        <taxon>Bacteroidia</taxon>
        <taxon>Bacteroidales</taxon>
        <taxon>Prevotellaceae</taxon>
        <taxon>Segatella</taxon>
    </lineage>
</organism>
<proteinExistence type="predicted"/>